<proteinExistence type="inferred from homology"/>
<keyword evidence="3" id="KW-1185">Reference proteome</keyword>
<reference evidence="2 3" key="1">
    <citation type="journal article" date="2013" name="Biodegradation">
        <title>Quantitative proteomic analysis of ibuprofen-degrading Patulibacter sp. strain I11.</title>
        <authorList>
            <person name="Almeida B."/>
            <person name="Kjeldal H."/>
            <person name="Lolas I."/>
            <person name="Knudsen A.D."/>
            <person name="Carvalho G."/>
            <person name="Nielsen K.L."/>
            <person name="Barreto Crespo M.T."/>
            <person name="Stensballe A."/>
            <person name="Nielsen J.L."/>
        </authorList>
    </citation>
    <scope>NUCLEOTIDE SEQUENCE [LARGE SCALE GENOMIC DNA]</scope>
    <source>
        <strain evidence="2 3">I11</strain>
    </source>
</reference>
<dbReference type="InterPro" id="IPR003793">
    <property type="entry name" value="UPF0166"/>
</dbReference>
<evidence type="ECO:0000313" key="2">
    <source>
        <dbReference type="EMBL" id="EHN12128.1"/>
    </source>
</evidence>
<evidence type="ECO:0008006" key="4">
    <source>
        <dbReference type="Google" id="ProtNLM"/>
    </source>
</evidence>
<dbReference type="Pfam" id="PF02641">
    <property type="entry name" value="DUF190"/>
    <property type="match status" value="3"/>
</dbReference>
<dbReference type="PATRIC" id="fig|1097667.3.peg.984"/>
<dbReference type="PANTHER" id="PTHR35983">
    <property type="entry name" value="UPF0166 PROTEIN TM_0021"/>
    <property type="match status" value="1"/>
</dbReference>
<dbReference type="SUPFAM" id="SSF54913">
    <property type="entry name" value="GlnB-like"/>
    <property type="match status" value="3"/>
</dbReference>
<dbReference type="InterPro" id="IPR011322">
    <property type="entry name" value="N-reg_PII-like_a/b"/>
</dbReference>
<dbReference type="Gene3D" id="3.30.70.120">
    <property type="match status" value="3"/>
</dbReference>
<dbReference type="InterPro" id="IPR015867">
    <property type="entry name" value="N-reg_PII/ATP_PRibTrfase_C"/>
</dbReference>
<name>H0E2H4_9ACTN</name>
<sequence>MSAGERVVHDGLRLTSYLGERDRDGAGRTVDQLLDRFAERGVAASALLRGVAGFGLHHALRSDRLLSLSEDLPVVAVAIDRRERIASLLDDVLAVQRRGLVTVERAWVSGAPGPFDREGQRKLTVLVGRQARVDGTYAYEVAVARLRAAGMAGATVLPAVDGTRGGVRRRARFLSANADVPAIIQSVGDAAAAERALVALDGLAVPRTATIERILVCKRDGVRLAEPPALPDVDPAGAAIGQKLVVYASESARHDGRPLYAALVDQLRAAGAAGATVLRGSWGFHGDHAPHGDRLLAVRRRVPVVTVIVDRPSRIGRWFAIADALTSETGLVTCEAVPGFSAAGSDAGHGGLALADLR</sequence>
<dbReference type="EMBL" id="AGUD01000045">
    <property type="protein sequence ID" value="EHN12128.1"/>
    <property type="molecule type" value="Genomic_DNA"/>
</dbReference>
<dbReference type="PANTHER" id="PTHR35983:SF1">
    <property type="entry name" value="UPF0166 PROTEIN TM_0021"/>
    <property type="match status" value="1"/>
</dbReference>
<dbReference type="Proteomes" id="UP000005143">
    <property type="component" value="Unassembled WGS sequence"/>
</dbReference>
<accession>H0E2H4</accession>
<dbReference type="RefSeq" id="WP_007571572.1">
    <property type="nucleotide sequence ID" value="NZ_AGUD01000045.1"/>
</dbReference>
<comment type="caution">
    <text evidence="2">The sequence shown here is derived from an EMBL/GenBank/DDBJ whole genome shotgun (WGS) entry which is preliminary data.</text>
</comment>
<comment type="similarity">
    <text evidence="1">Belongs to the UPF0166 family.</text>
</comment>
<dbReference type="AlphaFoldDB" id="H0E2H4"/>
<gene>
    <name evidence="2" type="ORF">PAI11_09870</name>
</gene>
<evidence type="ECO:0000256" key="1">
    <source>
        <dbReference type="ARBA" id="ARBA00010554"/>
    </source>
</evidence>
<organism evidence="2 3">
    <name type="scientific">Patulibacter medicamentivorans</name>
    <dbReference type="NCBI Taxonomy" id="1097667"/>
    <lineage>
        <taxon>Bacteria</taxon>
        <taxon>Bacillati</taxon>
        <taxon>Actinomycetota</taxon>
        <taxon>Thermoleophilia</taxon>
        <taxon>Solirubrobacterales</taxon>
        <taxon>Patulibacteraceae</taxon>
        <taxon>Patulibacter</taxon>
    </lineage>
</organism>
<evidence type="ECO:0000313" key="3">
    <source>
        <dbReference type="Proteomes" id="UP000005143"/>
    </source>
</evidence>
<protein>
    <recommendedName>
        <fullName evidence="4">DUF190 domain-containing protein</fullName>
    </recommendedName>
</protein>
<dbReference type="OrthoDB" id="9795599at2"/>